<dbReference type="Proteomes" id="UP001060215">
    <property type="component" value="Chromosome 14"/>
</dbReference>
<gene>
    <name evidence="1" type="ORF">LOK49_LG13G02712</name>
</gene>
<evidence type="ECO:0000313" key="1">
    <source>
        <dbReference type="EMBL" id="KAI7988217.1"/>
    </source>
</evidence>
<protein>
    <submittedName>
        <fullName evidence="1">Cyclin-A3-1</fullName>
    </submittedName>
</protein>
<comment type="caution">
    <text evidence="1">The sequence shown here is derived from an EMBL/GenBank/DDBJ whole genome shotgun (WGS) entry which is preliminary data.</text>
</comment>
<organism evidence="1 2">
    <name type="scientific">Camellia lanceoleosa</name>
    <dbReference type="NCBI Taxonomy" id="1840588"/>
    <lineage>
        <taxon>Eukaryota</taxon>
        <taxon>Viridiplantae</taxon>
        <taxon>Streptophyta</taxon>
        <taxon>Embryophyta</taxon>
        <taxon>Tracheophyta</taxon>
        <taxon>Spermatophyta</taxon>
        <taxon>Magnoliopsida</taxon>
        <taxon>eudicotyledons</taxon>
        <taxon>Gunneridae</taxon>
        <taxon>Pentapetalae</taxon>
        <taxon>asterids</taxon>
        <taxon>Ericales</taxon>
        <taxon>Theaceae</taxon>
        <taxon>Camellia</taxon>
    </lineage>
</organism>
<reference evidence="1 2" key="1">
    <citation type="journal article" date="2022" name="Plant J.">
        <title>Chromosome-level genome of Camellia lanceoleosa provides a valuable resource for understanding genome evolution and self-incompatibility.</title>
        <authorList>
            <person name="Gong W."/>
            <person name="Xiao S."/>
            <person name="Wang L."/>
            <person name="Liao Z."/>
            <person name="Chang Y."/>
            <person name="Mo W."/>
            <person name="Hu G."/>
            <person name="Li W."/>
            <person name="Zhao G."/>
            <person name="Zhu H."/>
            <person name="Hu X."/>
            <person name="Ji K."/>
            <person name="Xiang X."/>
            <person name="Song Q."/>
            <person name="Yuan D."/>
            <person name="Jin S."/>
            <person name="Zhang L."/>
        </authorList>
    </citation>
    <scope>NUCLEOTIDE SEQUENCE [LARGE SCALE GENOMIC DNA]</scope>
    <source>
        <strain evidence="1">SQ_2022a</strain>
    </source>
</reference>
<name>A0ACC0FJB4_9ERIC</name>
<sequence length="271" mass="30704">MEDFGNAMIEQHEKEVTHSEEGVSHTTAGALHSGDELTQSPERVPAFTETITHSEENGSHVMSNILGLHMHRTRRSRYLPLHNLKRKVLRAEIGFHCLPRELHIVGKGDHILMSEYCLLFQNPHVARELAKLDILDVAPIHLPLLSTNSSDVCIEEIKEANGLIGDTIYASKNMKLVLSFVSYLVRVVSIWDNGICNNPIMVYNSGREKEETLAQLHGKDIPLDWLVEVAQEYKLVSDTLYLTVSYINRFLSHAVVKIKRDVLNFLNYEVG</sequence>
<keyword evidence="2" id="KW-1185">Reference proteome</keyword>
<dbReference type="EMBL" id="CM045771">
    <property type="protein sequence ID" value="KAI7988217.1"/>
    <property type="molecule type" value="Genomic_DNA"/>
</dbReference>
<proteinExistence type="predicted"/>
<evidence type="ECO:0000313" key="2">
    <source>
        <dbReference type="Proteomes" id="UP001060215"/>
    </source>
</evidence>
<accession>A0ACC0FJB4</accession>